<dbReference type="GO" id="GO:0009245">
    <property type="term" value="P:lipid A biosynthetic process"/>
    <property type="evidence" value="ECO:0007669"/>
    <property type="project" value="UniProtKB-KW"/>
</dbReference>
<dbReference type="AlphaFoldDB" id="Q30S53"/>
<evidence type="ECO:0000256" key="5">
    <source>
        <dbReference type="ARBA" id="ARBA00023315"/>
    </source>
</evidence>
<accession>Q30S53</accession>
<keyword evidence="1" id="KW-0444">Lipid biosynthesis</keyword>
<keyword evidence="2" id="KW-0441">Lipid A biosynthesis</keyword>
<organism evidence="7 8">
    <name type="scientific">Sulfurimonas denitrificans (strain ATCC 33889 / DSM 1251)</name>
    <name type="common">Thiomicrospira denitrificans (strain ATCC 33889 / DSM 1251)</name>
    <dbReference type="NCBI Taxonomy" id="326298"/>
    <lineage>
        <taxon>Bacteria</taxon>
        <taxon>Pseudomonadati</taxon>
        <taxon>Campylobacterota</taxon>
        <taxon>Epsilonproteobacteria</taxon>
        <taxon>Campylobacterales</taxon>
        <taxon>Sulfurimonadaceae</taxon>
        <taxon>Sulfurimonas</taxon>
    </lineage>
</organism>
<dbReference type="EC" id="2.3.1.129" evidence="7"/>
<evidence type="ECO:0000259" key="6">
    <source>
        <dbReference type="Pfam" id="PF13720"/>
    </source>
</evidence>
<dbReference type="PANTHER" id="PTHR43480:SF1">
    <property type="entry name" value="ACYL-[ACYL-CARRIER-PROTEIN]--UDP-N-ACETYLGLUCOSAMINE O-ACYLTRANSFERASE, MITOCHONDRIAL-RELATED"/>
    <property type="match status" value="1"/>
</dbReference>
<keyword evidence="5 7" id="KW-0012">Acyltransferase</keyword>
<dbReference type="Proteomes" id="UP000002714">
    <property type="component" value="Chromosome"/>
</dbReference>
<evidence type="ECO:0000256" key="3">
    <source>
        <dbReference type="ARBA" id="ARBA00022679"/>
    </source>
</evidence>
<dbReference type="KEGG" id="tdn:Suden_0900"/>
<feature type="domain" description="UDP N-acetylglucosamine O-acyltransferase C-terminal" evidence="6">
    <location>
        <begin position="173"/>
        <end position="247"/>
    </location>
</feature>
<dbReference type="GO" id="GO:0016020">
    <property type="term" value="C:membrane"/>
    <property type="evidence" value="ECO:0007669"/>
    <property type="project" value="GOC"/>
</dbReference>
<dbReference type="GO" id="GO:0008780">
    <property type="term" value="F:acyl-[acyl-carrier-protein]-UDP-N-acetylglucosamine O-acyltransferase activity"/>
    <property type="evidence" value="ECO:0007669"/>
    <property type="project" value="UniProtKB-EC"/>
</dbReference>
<keyword evidence="3 7" id="KW-0808">Transferase</keyword>
<dbReference type="Gene3D" id="2.160.10.10">
    <property type="entry name" value="Hexapeptide repeat proteins"/>
    <property type="match status" value="1"/>
</dbReference>
<dbReference type="Gene3D" id="1.20.1180.10">
    <property type="entry name" value="Udp N-acetylglucosamine O-acyltransferase, C-terminal domain"/>
    <property type="match status" value="1"/>
</dbReference>
<dbReference type="InterPro" id="IPR011004">
    <property type="entry name" value="Trimer_LpxA-like_sf"/>
</dbReference>
<evidence type="ECO:0000256" key="4">
    <source>
        <dbReference type="ARBA" id="ARBA00023098"/>
    </source>
</evidence>
<dbReference type="OrthoDB" id="9807278at2"/>
<dbReference type="InterPro" id="IPR029098">
    <property type="entry name" value="Acetyltransf_C"/>
</dbReference>
<evidence type="ECO:0000256" key="2">
    <source>
        <dbReference type="ARBA" id="ARBA00022556"/>
    </source>
</evidence>
<reference evidence="7 8" key="1">
    <citation type="journal article" date="2008" name="Appl. Environ. Microbiol.">
        <title>Genome of the epsilonproteobacterial chemolithoautotroph Sulfurimonas denitrificans.</title>
        <authorList>
            <person name="Sievert S.M."/>
            <person name="Scott K.M."/>
            <person name="Klotz M.G."/>
            <person name="Chain P.S.G."/>
            <person name="Hauser L.J."/>
            <person name="Hemp J."/>
            <person name="Huegler M."/>
            <person name="Land M."/>
            <person name="Lapidus A."/>
            <person name="Larimer F.W."/>
            <person name="Lucas S."/>
            <person name="Malfatti S.A."/>
            <person name="Meyer F."/>
            <person name="Paulsen I.T."/>
            <person name="Ren Q."/>
            <person name="Simon J."/>
            <person name="Bailey K."/>
            <person name="Diaz E."/>
            <person name="Fitzpatrick K.A."/>
            <person name="Glover B."/>
            <person name="Gwatney N."/>
            <person name="Korajkic A."/>
            <person name="Long A."/>
            <person name="Mobberley J.M."/>
            <person name="Pantry S.N."/>
            <person name="Pazder G."/>
            <person name="Peterson S."/>
            <person name="Quintanilla J.D."/>
            <person name="Sprinkle R."/>
            <person name="Stephens J."/>
            <person name="Thomas P."/>
            <person name="Vaughn R."/>
            <person name="Weber M.J."/>
            <person name="Wooten L.L."/>
        </authorList>
    </citation>
    <scope>NUCLEOTIDE SEQUENCE [LARGE SCALE GENOMIC DNA]</scope>
    <source>
        <strain evidence="8">ATCC 33889 / DSM 1251</strain>
    </source>
</reference>
<protein>
    <submittedName>
        <fullName evidence="7">Acyl-[acyl-carrier-protein]--UDP-N-acetylglucosamine O-acyltransferase</fullName>
        <ecNumber evidence="7">2.3.1.129</ecNumber>
    </submittedName>
</protein>
<dbReference type="EMBL" id="CP000153">
    <property type="protein sequence ID" value="ABB44178.1"/>
    <property type="molecule type" value="Genomic_DNA"/>
</dbReference>
<evidence type="ECO:0000313" key="7">
    <source>
        <dbReference type="EMBL" id="ABB44178.1"/>
    </source>
</evidence>
<gene>
    <name evidence="7" type="ordered locus">Suden_0900</name>
</gene>
<name>Q30S53_SULDN</name>
<dbReference type="HOGENOM" id="CLU_061249_0_0_7"/>
<dbReference type="PIRSF" id="PIRSF000456">
    <property type="entry name" value="UDP-GlcNAc_acltr"/>
    <property type="match status" value="1"/>
</dbReference>
<dbReference type="Pfam" id="PF13720">
    <property type="entry name" value="Acetyltransf_11"/>
    <property type="match status" value="1"/>
</dbReference>
<dbReference type="SUPFAM" id="SSF51161">
    <property type="entry name" value="Trimeric LpxA-like enzymes"/>
    <property type="match status" value="1"/>
</dbReference>
<keyword evidence="4" id="KW-0443">Lipid metabolism</keyword>
<keyword evidence="8" id="KW-1185">Reference proteome</keyword>
<sequence>MSQNQNNIHSSVIIENGAKIASNVIIGPFCHIGKNVELKDGVILQSNIILRGKLEVDEGVKIFSFSTIGSDISDIKIGEKTHIREFTQIGAQESEDGSNKKIIIGANNFLMGYVQVFSGVELGDFCIVTNAVRLYENVKCQDRVILGGFSVIEANNTIGTGVMIGGASVVDSDIPPFMLVEGNKATIKGLNAIGLRRRLENRGDIEDIKAVFKKILGDGADKILAQEIADTNPNEFIKKLASFVASSNIK</sequence>
<evidence type="ECO:0000256" key="1">
    <source>
        <dbReference type="ARBA" id="ARBA00022516"/>
    </source>
</evidence>
<dbReference type="eggNOG" id="COG1043">
    <property type="taxonomic scope" value="Bacteria"/>
</dbReference>
<proteinExistence type="predicted"/>
<dbReference type="InterPro" id="IPR010137">
    <property type="entry name" value="Lipid_A_LpxA"/>
</dbReference>
<dbReference type="RefSeq" id="WP_011372530.1">
    <property type="nucleotide sequence ID" value="NC_007575.1"/>
</dbReference>
<dbReference type="InterPro" id="IPR037157">
    <property type="entry name" value="Acetyltransf_C_sf"/>
</dbReference>
<evidence type="ECO:0000313" key="8">
    <source>
        <dbReference type="Proteomes" id="UP000002714"/>
    </source>
</evidence>
<dbReference type="STRING" id="326298.Suden_0900"/>
<dbReference type="PANTHER" id="PTHR43480">
    <property type="entry name" value="ACYL-[ACYL-CARRIER-PROTEIN]--UDP-N-ACETYLGLUCOSAMINE O-ACYLTRANSFERASE"/>
    <property type="match status" value="1"/>
</dbReference>